<evidence type="ECO:0000256" key="6">
    <source>
        <dbReference type="ARBA" id="ARBA00023136"/>
    </source>
</evidence>
<evidence type="ECO:0000313" key="9">
    <source>
        <dbReference type="EMBL" id="MDL2406478.1"/>
    </source>
</evidence>
<dbReference type="PANTHER" id="PTHR14969">
    <property type="entry name" value="SPHINGOSINE-1-PHOSPHATE PHOSPHOHYDROLASE"/>
    <property type="match status" value="1"/>
</dbReference>
<feature type="transmembrane region" description="Helical" evidence="7">
    <location>
        <begin position="186"/>
        <end position="206"/>
    </location>
</feature>
<dbReference type="Pfam" id="PF01569">
    <property type="entry name" value="PAP2"/>
    <property type="match status" value="1"/>
</dbReference>
<organism evidence="9 10">
    <name type="scientific">Rhizobium calliandrae</name>
    <dbReference type="NCBI Taxonomy" id="1312182"/>
    <lineage>
        <taxon>Bacteria</taxon>
        <taxon>Pseudomonadati</taxon>
        <taxon>Pseudomonadota</taxon>
        <taxon>Alphaproteobacteria</taxon>
        <taxon>Hyphomicrobiales</taxon>
        <taxon>Rhizobiaceae</taxon>
        <taxon>Rhizobium/Agrobacterium group</taxon>
        <taxon>Rhizobium</taxon>
    </lineage>
</organism>
<evidence type="ECO:0000256" key="5">
    <source>
        <dbReference type="ARBA" id="ARBA00022989"/>
    </source>
</evidence>
<keyword evidence="3 7" id="KW-0812">Transmembrane</keyword>
<evidence type="ECO:0000256" key="7">
    <source>
        <dbReference type="SAM" id="Phobius"/>
    </source>
</evidence>
<evidence type="ECO:0000256" key="3">
    <source>
        <dbReference type="ARBA" id="ARBA00022692"/>
    </source>
</evidence>
<dbReference type="Proteomes" id="UP001172630">
    <property type="component" value="Unassembled WGS sequence"/>
</dbReference>
<sequence length="273" mass="30891">MSSIRRQLRPWQRLARRYHVRRHHHSRLPWLGYTLTAINIVILAFFVFDIPLGQAAKNLSPRLIAVAGAVTDIGRLVSILSAIAVVFAVVLFVARRRSPTHRRYRTAYLIQMVAYVGLSALSTSIIVNFLKYAIGRARPPLYDQYGILGFQPFRGDFLFESFPSAHSANVGSLFAALALLFPRFRLLFVSIGLWLGASRIIIGVHYPSDVAAGLALGAWIAFAVAILFCRFGLVFSTGQDGWPRPRLNHRLRWSSDRHKSFKKLWQEPATRNH</sequence>
<keyword evidence="6 7" id="KW-0472">Membrane</keyword>
<evidence type="ECO:0000256" key="4">
    <source>
        <dbReference type="ARBA" id="ARBA00022801"/>
    </source>
</evidence>
<feature type="transmembrane region" description="Helical" evidence="7">
    <location>
        <begin position="73"/>
        <end position="94"/>
    </location>
</feature>
<protein>
    <submittedName>
        <fullName evidence="9">Phosphatase PAP2 family protein</fullName>
    </submittedName>
</protein>
<evidence type="ECO:0000256" key="2">
    <source>
        <dbReference type="ARBA" id="ARBA00022475"/>
    </source>
</evidence>
<evidence type="ECO:0000259" key="8">
    <source>
        <dbReference type="SMART" id="SM00014"/>
    </source>
</evidence>
<name>A0ABT7KGL5_9HYPH</name>
<keyword evidence="4" id="KW-0378">Hydrolase</keyword>
<feature type="transmembrane region" description="Helical" evidence="7">
    <location>
        <begin position="106"/>
        <end position="130"/>
    </location>
</feature>
<feature type="domain" description="Phosphatidic acid phosphatase type 2/haloperoxidase" evidence="8">
    <location>
        <begin position="113"/>
        <end position="225"/>
    </location>
</feature>
<keyword evidence="2" id="KW-1003">Cell membrane</keyword>
<dbReference type="InterPro" id="IPR036938">
    <property type="entry name" value="PAP2/HPO_sf"/>
</dbReference>
<gene>
    <name evidence="9" type="ORF">PY650_12565</name>
</gene>
<accession>A0ABT7KGL5</accession>
<feature type="transmembrane region" description="Helical" evidence="7">
    <location>
        <begin position="30"/>
        <end position="53"/>
    </location>
</feature>
<proteinExistence type="predicted"/>
<reference evidence="9" key="1">
    <citation type="submission" date="2023-06" db="EMBL/GenBank/DDBJ databases">
        <title>Phylogenetic Diversity of Rhizobium strains.</title>
        <authorList>
            <person name="Moura F.T."/>
            <person name="Helene L.C.F."/>
            <person name="Hungria M."/>
        </authorList>
    </citation>
    <scope>NUCLEOTIDE SEQUENCE</scope>
    <source>
        <strain evidence="9">CCGE524</strain>
    </source>
</reference>
<keyword evidence="10" id="KW-1185">Reference proteome</keyword>
<comment type="subcellular location">
    <subcellularLocation>
        <location evidence="1">Cell membrane</location>
        <topology evidence="1">Multi-pass membrane protein</topology>
    </subcellularLocation>
</comment>
<feature type="transmembrane region" description="Helical" evidence="7">
    <location>
        <begin position="212"/>
        <end position="236"/>
    </location>
</feature>
<evidence type="ECO:0000313" key="10">
    <source>
        <dbReference type="Proteomes" id="UP001172630"/>
    </source>
</evidence>
<dbReference type="SMART" id="SM00014">
    <property type="entry name" value="acidPPc"/>
    <property type="match status" value="1"/>
</dbReference>
<feature type="transmembrane region" description="Helical" evidence="7">
    <location>
        <begin position="162"/>
        <end position="181"/>
    </location>
</feature>
<dbReference type="PANTHER" id="PTHR14969:SF62">
    <property type="entry name" value="DECAPRENYLPHOSPHORYL-5-PHOSPHORIBOSE PHOSPHATASE RV3807C-RELATED"/>
    <property type="match status" value="1"/>
</dbReference>
<dbReference type="EMBL" id="JARFYN010000013">
    <property type="protein sequence ID" value="MDL2406478.1"/>
    <property type="molecule type" value="Genomic_DNA"/>
</dbReference>
<comment type="caution">
    <text evidence="9">The sequence shown here is derived from an EMBL/GenBank/DDBJ whole genome shotgun (WGS) entry which is preliminary data.</text>
</comment>
<dbReference type="SUPFAM" id="SSF48317">
    <property type="entry name" value="Acid phosphatase/Vanadium-dependent haloperoxidase"/>
    <property type="match status" value="1"/>
</dbReference>
<dbReference type="InterPro" id="IPR000326">
    <property type="entry name" value="PAP2/HPO"/>
</dbReference>
<dbReference type="Gene3D" id="1.20.144.10">
    <property type="entry name" value="Phosphatidic acid phosphatase type 2/haloperoxidase"/>
    <property type="match status" value="2"/>
</dbReference>
<keyword evidence="5 7" id="KW-1133">Transmembrane helix</keyword>
<evidence type="ECO:0000256" key="1">
    <source>
        <dbReference type="ARBA" id="ARBA00004651"/>
    </source>
</evidence>
<dbReference type="RefSeq" id="WP_285879592.1">
    <property type="nucleotide sequence ID" value="NZ_JARFYN010000013.1"/>
</dbReference>